<sequence length="222" mass="26406">MFYFRGTRKPNFSKINKLDYDEYWQERGFAMRGKLMEREEIFFSWVSPKSKVLDIGCGNSRLLLELKQKKACEAAGIDISPLVVENLEKNGIRGRIFDLAKDDLALEEKYDYIILSEILEHLSQPEDLIARLSNQTKYFIISVPNSAFYRYRLSLMFKGRFFTQWVSHPSEHLRFWSHLDFLDWLKSLNLELVKSYPSNGFWFKNFWPNLFGHQICYLAKTK</sequence>
<dbReference type="PANTHER" id="PTHR43861">
    <property type="entry name" value="TRANS-ACONITATE 2-METHYLTRANSFERASE-RELATED"/>
    <property type="match status" value="1"/>
</dbReference>
<dbReference type="Pfam" id="PF07021">
    <property type="entry name" value="MetW"/>
    <property type="match status" value="1"/>
</dbReference>
<accession>A0A1G1Z099</accession>
<comment type="caution">
    <text evidence="1">The sequence shown here is derived from an EMBL/GenBank/DDBJ whole genome shotgun (WGS) entry which is preliminary data.</text>
</comment>
<dbReference type="InterPro" id="IPR029063">
    <property type="entry name" value="SAM-dependent_MTases_sf"/>
</dbReference>
<protein>
    <recommendedName>
        <fullName evidence="3">Methionine biosynthesis protein MetW</fullName>
    </recommendedName>
</protein>
<evidence type="ECO:0008006" key="3">
    <source>
        <dbReference type="Google" id="ProtNLM"/>
    </source>
</evidence>
<dbReference type="InterPro" id="IPR010743">
    <property type="entry name" value="Methionine_synth_MetW"/>
</dbReference>
<dbReference type="Proteomes" id="UP000177408">
    <property type="component" value="Unassembled WGS sequence"/>
</dbReference>
<reference evidence="1 2" key="1">
    <citation type="journal article" date="2016" name="Nat. Commun.">
        <title>Thousands of microbial genomes shed light on interconnected biogeochemical processes in an aquifer system.</title>
        <authorList>
            <person name="Anantharaman K."/>
            <person name="Brown C.T."/>
            <person name="Hug L.A."/>
            <person name="Sharon I."/>
            <person name="Castelle C.J."/>
            <person name="Probst A.J."/>
            <person name="Thomas B.C."/>
            <person name="Singh A."/>
            <person name="Wilkins M.J."/>
            <person name="Karaoz U."/>
            <person name="Brodie E.L."/>
            <person name="Williams K.H."/>
            <person name="Hubbard S.S."/>
            <person name="Banfield J.F."/>
        </authorList>
    </citation>
    <scope>NUCLEOTIDE SEQUENCE [LARGE SCALE GENOMIC DNA]</scope>
</reference>
<dbReference type="CDD" id="cd02440">
    <property type="entry name" value="AdoMet_MTases"/>
    <property type="match status" value="1"/>
</dbReference>
<gene>
    <name evidence="1" type="ORF">A3H67_01195</name>
</gene>
<dbReference type="AlphaFoldDB" id="A0A1G1Z099"/>
<dbReference type="SUPFAM" id="SSF53335">
    <property type="entry name" value="S-adenosyl-L-methionine-dependent methyltransferases"/>
    <property type="match status" value="1"/>
</dbReference>
<evidence type="ECO:0000313" key="2">
    <source>
        <dbReference type="Proteomes" id="UP000177408"/>
    </source>
</evidence>
<organism evidence="1 2">
    <name type="scientific">Candidatus Buchananbacteria bacterium RIFCSPLOWO2_02_FULL_46_11b</name>
    <dbReference type="NCBI Taxonomy" id="1797548"/>
    <lineage>
        <taxon>Bacteria</taxon>
        <taxon>Candidatus Buchananiibacteriota</taxon>
    </lineage>
</organism>
<proteinExistence type="predicted"/>
<dbReference type="EMBL" id="MHIR01000007">
    <property type="protein sequence ID" value="OGY58065.1"/>
    <property type="molecule type" value="Genomic_DNA"/>
</dbReference>
<name>A0A1G1Z099_9BACT</name>
<dbReference type="Gene3D" id="3.40.50.150">
    <property type="entry name" value="Vaccinia Virus protein VP39"/>
    <property type="match status" value="1"/>
</dbReference>
<evidence type="ECO:0000313" key="1">
    <source>
        <dbReference type="EMBL" id="OGY58065.1"/>
    </source>
</evidence>